<comment type="caution">
    <text evidence="2">The sequence shown here is derived from an EMBL/GenBank/DDBJ whole genome shotgun (WGS) entry which is preliminary data.</text>
</comment>
<organism evidence="2 3">
    <name type="scientific">Senna tora</name>
    <dbReference type="NCBI Taxonomy" id="362788"/>
    <lineage>
        <taxon>Eukaryota</taxon>
        <taxon>Viridiplantae</taxon>
        <taxon>Streptophyta</taxon>
        <taxon>Embryophyta</taxon>
        <taxon>Tracheophyta</taxon>
        <taxon>Spermatophyta</taxon>
        <taxon>Magnoliopsida</taxon>
        <taxon>eudicotyledons</taxon>
        <taxon>Gunneridae</taxon>
        <taxon>Pentapetalae</taxon>
        <taxon>rosids</taxon>
        <taxon>fabids</taxon>
        <taxon>Fabales</taxon>
        <taxon>Fabaceae</taxon>
        <taxon>Caesalpinioideae</taxon>
        <taxon>Cassia clade</taxon>
        <taxon>Senna</taxon>
    </lineage>
</organism>
<gene>
    <name evidence="2" type="ORF">G2W53_031719</name>
</gene>
<evidence type="ECO:0000313" key="3">
    <source>
        <dbReference type="Proteomes" id="UP000634136"/>
    </source>
</evidence>
<dbReference type="Proteomes" id="UP000634136">
    <property type="component" value="Unassembled WGS sequence"/>
</dbReference>
<protein>
    <submittedName>
        <fullName evidence="2">Uncharacterized protein</fullName>
    </submittedName>
</protein>
<dbReference type="AlphaFoldDB" id="A0A834SUF1"/>
<reference evidence="2" key="1">
    <citation type="submission" date="2020-09" db="EMBL/GenBank/DDBJ databases">
        <title>Genome-Enabled Discovery of Anthraquinone Biosynthesis in Senna tora.</title>
        <authorList>
            <person name="Kang S.-H."/>
            <person name="Pandey R.P."/>
            <person name="Lee C.-M."/>
            <person name="Sim J.-S."/>
            <person name="Jeong J.-T."/>
            <person name="Choi B.-S."/>
            <person name="Jung M."/>
            <person name="Ginzburg D."/>
            <person name="Zhao K."/>
            <person name="Won S.Y."/>
            <person name="Oh T.-J."/>
            <person name="Yu Y."/>
            <person name="Kim N.-H."/>
            <person name="Lee O.R."/>
            <person name="Lee T.-H."/>
            <person name="Bashyal P."/>
            <person name="Kim T.-S."/>
            <person name="Lee W.-H."/>
            <person name="Kawkins C."/>
            <person name="Kim C.-K."/>
            <person name="Kim J.S."/>
            <person name="Ahn B.O."/>
            <person name="Rhee S.Y."/>
            <person name="Sohng J.K."/>
        </authorList>
    </citation>
    <scope>NUCLEOTIDE SEQUENCE</scope>
    <source>
        <tissue evidence="2">Leaf</tissue>
    </source>
</reference>
<accession>A0A834SUF1</accession>
<feature type="region of interest" description="Disordered" evidence="1">
    <location>
        <begin position="21"/>
        <end position="40"/>
    </location>
</feature>
<proteinExistence type="predicted"/>
<evidence type="ECO:0000313" key="2">
    <source>
        <dbReference type="EMBL" id="KAF7810743.1"/>
    </source>
</evidence>
<name>A0A834SUF1_9FABA</name>
<dbReference type="EMBL" id="JAAIUW010000010">
    <property type="protein sequence ID" value="KAF7810743.1"/>
    <property type="molecule type" value="Genomic_DNA"/>
</dbReference>
<keyword evidence="3" id="KW-1185">Reference proteome</keyword>
<sequence>MERGNVYSIKVAKEYGANCSRQSGHNRIEAQQTNKAQQLQ</sequence>
<evidence type="ECO:0000256" key="1">
    <source>
        <dbReference type="SAM" id="MobiDB-lite"/>
    </source>
</evidence>